<comment type="caution">
    <text evidence="3">The sequence shown here is derived from an EMBL/GenBank/DDBJ whole genome shotgun (WGS) entry which is preliminary data.</text>
</comment>
<dbReference type="InterPro" id="IPR008278">
    <property type="entry name" value="4-PPantetheinyl_Trfase_dom"/>
</dbReference>
<evidence type="ECO:0000256" key="1">
    <source>
        <dbReference type="ARBA" id="ARBA00022679"/>
    </source>
</evidence>
<evidence type="ECO:0000313" key="3">
    <source>
        <dbReference type="EMBL" id="OQD73583.1"/>
    </source>
</evidence>
<gene>
    <name evidence="3" type="ORF">PENDEC_c014G06049</name>
</gene>
<dbReference type="SUPFAM" id="SSF56214">
    <property type="entry name" value="4'-phosphopantetheinyl transferase"/>
    <property type="match status" value="1"/>
</dbReference>
<dbReference type="Pfam" id="PF01648">
    <property type="entry name" value="ACPS"/>
    <property type="match status" value="1"/>
</dbReference>
<keyword evidence="1" id="KW-0808">Transferase</keyword>
<evidence type="ECO:0000313" key="4">
    <source>
        <dbReference type="Proteomes" id="UP000191522"/>
    </source>
</evidence>
<reference evidence="4" key="1">
    <citation type="journal article" date="2017" name="Nat. Microbiol.">
        <title>Global analysis of biosynthetic gene clusters reveals vast potential of secondary metabolite production in Penicillium species.</title>
        <authorList>
            <person name="Nielsen J.C."/>
            <person name="Grijseels S."/>
            <person name="Prigent S."/>
            <person name="Ji B."/>
            <person name="Dainat J."/>
            <person name="Nielsen K.F."/>
            <person name="Frisvad J.C."/>
            <person name="Workman M."/>
            <person name="Nielsen J."/>
        </authorList>
    </citation>
    <scope>NUCLEOTIDE SEQUENCE [LARGE SCALE GENOMIC DNA]</scope>
    <source>
        <strain evidence="4">IBT 11843</strain>
    </source>
</reference>
<proteinExistence type="predicted"/>
<feature type="domain" description="4'-phosphopantetheinyl transferase" evidence="2">
    <location>
        <begin position="11"/>
        <end position="107"/>
    </location>
</feature>
<keyword evidence="4" id="KW-1185">Reference proteome</keyword>
<organism evidence="3 4">
    <name type="scientific">Penicillium decumbens</name>
    <dbReference type="NCBI Taxonomy" id="69771"/>
    <lineage>
        <taxon>Eukaryota</taxon>
        <taxon>Fungi</taxon>
        <taxon>Dikarya</taxon>
        <taxon>Ascomycota</taxon>
        <taxon>Pezizomycotina</taxon>
        <taxon>Eurotiomycetes</taxon>
        <taxon>Eurotiomycetidae</taxon>
        <taxon>Eurotiales</taxon>
        <taxon>Aspergillaceae</taxon>
        <taxon>Penicillium</taxon>
    </lineage>
</organism>
<dbReference type="GO" id="GO:0000287">
    <property type="term" value="F:magnesium ion binding"/>
    <property type="evidence" value="ECO:0007669"/>
    <property type="project" value="InterPro"/>
</dbReference>
<sequence>MKPLPFPFPLRIGTDIVHLPRISRLINRRDYLRRFTRRLLDEQENNDFQTRFKETLQLHRGKATNAPITAEMTRWLAGRFAAKEAARKAAPGGAASIGWKDVVVRAQGDIGNQEDASSIPQIVFWPNGKDGKPGNIGRLSISHDGEYATATVLAWRG</sequence>
<name>A0A1V6P9T5_PENDC</name>
<evidence type="ECO:0000259" key="2">
    <source>
        <dbReference type="Pfam" id="PF01648"/>
    </source>
</evidence>
<dbReference type="OrthoDB" id="15433at2759"/>
<dbReference type="OMA" id="FTRRILC"/>
<dbReference type="Gene3D" id="3.90.470.20">
    <property type="entry name" value="4'-phosphopantetheinyl transferase domain"/>
    <property type="match status" value="1"/>
</dbReference>
<dbReference type="InterPro" id="IPR037143">
    <property type="entry name" value="4-PPantetheinyl_Trfase_dom_sf"/>
</dbReference>
<accession>A0A1V6P9T5</accession>
<protein>
    <recommendedName>
        <fullName evidence="2">4'-phosphopantetheinyl transferase domain-containing protein</fullName>
    </recommendedName>
</protein>
<dbReference type="Proteomes" id="UP000191522">
    <property type="component" value="Unassembled WGS sequence"/>
</dbReference>
<dbReference type="GO" id="GO:0008897">
    <property type="term" value="F:holo-[acyl-carrier-protein] synthase activity"/>
    <property type="evidence" value="ECO:0007669"/>
    <property type="project" value="InterPro"/>
</dbReference>
<dbReference type="EMBL" id="MDYL01000014">
    <property type="protein sequence ID" value="OQD73583.1"/>
    <property type="molecule type" value="Genomic_DNA"/>
</dbReference>
<dbReference type="AlphaFoldDB" id="A0A1V6P9T5"/>